<organism evidence="2 3">
    <name type="scientific">Ranatra chinensis</name>
    <dbReference type="NCBI Taxonomy" id="642074"/>
    <lineage>
        <taxon>Eukaryota</taxon>
        <taxon>Metazoa</taxon>
        <taxon>Ecdysozoa</taxon>
        <taxon>Arthropoda</taxon>
        <taxon>Hexapoda</taxon>
        <taxon>Insecta</taxon>
        <taxon>Pterygota</taxon>
        <taxon>Neoptera</taxon>
        <taxon>Paraneoptera</taxon>
        <taxon>Hemiptera</taxon>
        <taxon>Heteroptera</taxon>
        <taxon>Panheteroptera</taxon>
        <taxon>Nepomorpha</taxon>
        <taxon>Nepidae</taxon>
        <taxon>Ranatrinae</taxon>
        <taxon>Ranatra</taxon>
    </lineage>
</organism>
<evidence type="ECO:0000256" key="1">
    <source>
        <dbReference type="SAM" id="MobiDB-lite"/>
    </source>
</evidence>
<dbReference type="AlphaFoldDB" id="A0ABD0YJ21"/>
<dbReference type="EMBL" id="JBFDAA010000006">
    <property type="protein sequence ID" value="KAL1131285.1"/>
    <property type="molecule type" value="Genomic_DNA"/>
</dbReference>
<comment type="caution">
    <text evidence="2">The sequence shown here is derived from an EMBL/GenBank/DDBJ whole genome shotgun (WGS) entry which is preliminary data.</text>
</comment>
<feature type="region of interest" description="Disordered" evidence="1">
    <location>
        <begin position="351"/>
        <end position="381"/>
    </location>
</feature>
<name>A0ABD0YJ21_9HEMI</name>
<evidence type="ECO:0000313" key="3">
    <source>
        <dbReference type="Proteomes" id="UP001558652"/>
    </source>
</evidence>
<reference evidence="2 3" key="1">
    <citation type="submission" date="2024-07" db="EMBL/GenBank/DDBJ databases">
        <title>Chromosome-level genome assembly of the water stick insect Ranatra chinensis (Heteroptera: Nepidae).</title>
        <authorList>
            <person name="Liu X."/>
        </authorList>
    </citation>
    <scope>NUCLEOTIDE SEQUENCE [LARGE SCALE GENOMIC DNA]</scope>
    <source>
        <strain evidence="2">Cailab_2021Rc</strain>
        <tissue evidence="2">Muscle</tissue>
    </source>
</reference>
<dbReference type="Proteomes" id="UP001558652">
    <property type="component" value="Unassembled WGS sequence"/>
</dbReference>
<gene>
    <name evidence="2" type="ORF">AAG570_010903</name>
</gene>
<accession>A0ABD0YJ21</accession>
<keyword evidence="3" id="KW-1185">Reference proteome</keyword>
<protein>
    <submittedName>
        <fullName evidence="2">Uncharacterized protein</fullName>
    </submittedName>
</protein>
<proteinExistence type="predicted"/>
<sequence>MTGTVTLVEATVTSQCLYHQVDKMFREVQVADWFLTFNVNEKKVNTNTNDAKRVSFGTVSEQLIPKIGNKVFRNINEDRAYMDQAKPQKKPYMRNHFSNKNPPEDLFPQCEWHQRFVQEKRLLSNWKWGKFKLKIIKDKFTGMFSMNEGRIIILVVQNGLKAYKTMENSSELIKVEGMSEDYKWSIAGNSNNVIVVQVWDRKNGKKLCRIPEDIKALSIHPCLPIFFYVPKPFQGMVKIVSFDAQKKCTLWETAPSVLPTSNISVHLTLELILTLNGYLQRSRFDSQDHVKHPEPNYGVFCFAIVHQSPRACKGPVLPFLNLRRQTAPSSTPLAPVLRIYGRVISENRTLAQDSQGSDDGFRSLQHLDPIAPGSPSLTSHTYSDITVSQRLPNNSVDNFSLSTE</sequence>
<evidence type="ECO:0000313" key="2">
    <source>
        <dbReference type="EMBL" id="KAL1131285.1"/>
    </source>
</evidence>